<comment type="subcellular location">
    <subcellularLocation>
        <location evidence="1">Cell envelope</location>
    </subcellularLocation>
</comment>
<organism evidence="8 9">
    <name type="scientific">Planifilum fulgidum</name>
    <dbReference type="NCBI Taxonomy" id="201973"/>
    <lineage>
        <taxon>Bacteria</taxon>
        <taxon>Bacillati</taxon>
        <taxon>Bacillota</taxon>
        <taxon>Bacilli</taxon>
        <taxon>Bacillales</taxon>
        <taxon>Thermoactinomycetaceae</taxon>
        <taxon>Planifilum</taxon>
    </lineage>
</organism>
<evidence type="ECO:0000259" key="7">
    <source>
        <dbReference type="Pfam" id="PF00496"/>
    </source>
</evidence>
<protein>
    <submittedName>
        <fullName evidence="8">Oligopeptide transport system substrate-binding protein</fullName>
    </submittedName>
</protein>
<dbReference type="Gene3D" id="3.10.105.10">
    <property type="entry name" value="Dipeptide-binding Protein, Domain 3"/>
    <property type="match status" value="1"/>
</dbReference>
<name>A0A1I2NTB3_9BACL</name>
<comment type="similarity">
    <text evidence="2">Belongs to the bacterial solute-binding protein 5 family.</text>
</comment>
<accession>A0A1I2NTB3</accession>
<dbReference type="GO" id="GO:1904680">
    <property type="term" value="F:peptide transmembrane transporter activity"/>
    <property type="evidence" value="ECO:0007669"/>
    <property type="project" value="TreeGrafter"/>
</dbReference>
<dbReference type="Pfam" id="PF00496">
    <property type="entry name" value="SBP_bac_5"/>
    <property type="match status" value="1"/>
</dbReference>
<feature type="signal peptide" evidence="6">
    <location>
        <begin position="1"/>
        <end position="21"/>
    </location>
</feature>
<dbReference type="PANTHER" id="PTHR30290:SF10">
    <property type="entry name" value="PERIPLASMIC OLIGOPEPTIDE-BINDING PROTEIN-RELATED"/>
    <property type="match status" value="1"/>
</dbReference>
<keyword evidence="5" id="KW-0653">Protein transport</keyword>
<dbReference type="Gene3D" id="3.90.76.10">
    <property type="entry name" value="Dipeptide-binding Protein, Domain 1"/>
    <property type="match status" value="1"/>
</dbReference>
<evidence type="ECO:0000313" key="8">
    <source>
        <dbReference type="EMBL" id="SFG06823.1"/>
    </source>
</evidence>
<evidence type="ECO:0000256" key="5">
    <source>
        <dbReference type="ARBA" id="ARBA00022856"/>
    </source>
</evidence>
<dbReference type="Proteomes" id="UP000198661">
    <property type="component" value="Unassembled WGS sequence"/>
</dbReference>
<feature type="chain" id="PRO_5039472900" evidence="6">
    <location>
        <begin position="22"/>
        <end position="542"/>
    </location>
</feature>
<dbReference type="PROSITE" id="PS51257">
    <property type="entry name" value="PROKAR_LIPOPROTEIN"/>
    <property type="match status" value="1"/>
</dbReference>
<keyword evidence="9" id="KW-1185">Reference proteome</keyword>
<dbReference type="FunFam" id="3.10.105.10:FF:000001">
    <property type="entry name" value="Oligopeptide ABC transporter, oligopeptide-binding protein"/>
    <property type="match status" value="1"/>
</dbReference>
<dbReference type="InterPro" id="IPR030678">
    <property type="entry name" value="Peptide/Ni-bd"/>
</dbReference>
<dbReference type="InterPro" id="IPR039424">
    <property type="entry name" value="SBP_5"/>
</dbReference>
<sequence>MKKRAALSMAAALVLSALLTACGGLQPQGNMEDQGAQGPQVLQLVTNNEPADLDSATSTDVISGTILNNVMEGLMRLDKDDKPQPAIASSYEVSEDKKTYTFTLRDAKWSDGEPVKAQDFEYAWKRALDPKTKSEYAYILYPIKNAEKYNTGKAKASDVGVRALDDKTLEVQLEEPIPYFLSLTTFSTYLPQRKDIVEKFGGDYAKEPDKMVFNGPFVLAEWAHEQSLLLKKNDNYWDRNSVFLQDVKIDIIKDTSTGLNLYTSNQKDMTMLDKAFAEAFKSSPEFISVSGSLVQYINFNTKNTFLSNTKIRKAISLAIDRESIVKQVLKDGSQPAGGFVPPSILGYNESFRKQARDYQQFQPAEAKQLLKLGMQELGIDSPPTLTLLSYNDERKDVSVVLKDQLEKTLGLKVKVNPQPLKQKIELEQRGEFDLSFAGWKADYNDPMTFLDMWVTDGPFNVGKWSNKKYDELIKKSKSNPDFKERINDLIEAERILLEEKVAIAPVYYKNQAYLVKPHVKNLYFHSFNVEYTLKETYIENKQ</sequence>
<dbReference type="AlphaFoldDB" id="A0A1I2NTB3"/>
<dbReference type="STRING" id="201973.SAMN04488025_11450"/>
<evidence type="ECO:0000256" key="2">
    <source>
        <dbReference type="ARBA" id="ARBA00005695"/>
    </source>
</evidence>
<dbReference type="Gene3D" id="3.40.190.10">
    <property type="entry name" value="Periplasmic binding protein-like II"/>
    <property type="match status" value="1"/>
</dbReference>
<dbReference type="PIRSF" id="PIRSF002741">
    <property type="entry name" value="MppA"/>
    <property type="match status" value="1"/>
</dbReference>
<evidence type="ECO:0000256" key="1">
    <source>
        <dbReference type="ARBA" id="ARBA00004196"/>
    </source>
</evidence>
<dbReference type="FunFam" id="3.90.76.10:FF:000001">
    <property type="entry name" value="Oligopeptide ABC transporter substrate-binding protein"/>
    <property type="match status" value="1"/>
</dbReference>
<evidence type="ECO:0000256" key="4">
    <source>
        <dbReference type="ARBA" id="ARBA00022729"/>
    </source>
</evidence>
<dbReference type="EMBL" id="FOOK01000014">
    <property type="protein sequence ID" value="SFG06823.1"/>
    <property type="molecule type" value="Genomic_DNA"/>
</dbReference>
<keyword evidence="3" id="KW-0813">Transport</keyword>
<reference evidence="8 9" key="1">
    <citation type="submission" date="2016-10" db="EMBL/GenBank/DDBJ databases">
        <authorList>
            <person name="de Groot N.N."/>
        </authorList>
    </citation>
    <scope>NUCLEOTIDE SEQUENCE [LARGE SCALE GENOMIC DNA]</scope>
    <source>
        <strain evidence="8 9">DSM 44945</strain>
    </source>
</reference>
<keyword evidence="5" id="KW-0571">Peptide transport</keyword>
<dbReference type="CDD" id="cd08504">
    <property type="entry name" value="PBP2_OppA"/>
    <property type="match status" value="1"/>
</dbReference>
<evidence type="ECO:0000313" key="9">
    <source>
        <dbReference type="Proteomes" id="UP000198661"/>
    </source>
</evidence>
<dbReference type="RefSeq" id="WP_245752194.1">
    <property type="nucleotide sequence ID" value="NZ_FOOK01000014.1"/>
</dbReference>
<dbReference type="InterPro" id="IPR000914">
    <property type="entry name" value="SBP_5_dom"/>
</dbReference>
<evidence type="ECO:0000256" key="6">
    <source>
        <dbReference type="SAM" id="SignalP"/>
    </source>
</evidence>
<dbReference type="PANTHER" id="PTHR30290">
    <property type="entry name" value="PERIPLASMIC BINDING COMPONENT OF ABC TRANSPORTER"/>
    <property type="match status" value="1"/>
</dbReference>
<keyword evidence="4 6" id="KW-0732">Signal</keyword>
<dbReference type="SUPFAM" id="SSF53850">
    <property type="entry name" value="Periplasmic binding protein-like II"/>
    <property type="match status" value="1"/>
</dbReference>
<feature type="domain" description="Solute-binding protein family 5" evidence="7">
    <location>
        <begin position="82"/>
        <end position="458"/>
    </location>
</feature>
<dbReference type="GO" id="GO:0015833">
    <property type="term" value="P:peptide transport"/>
    <property type="evidence" value="ECO:0007669"/>
    <property type="project" value="UniProtKB-KW"/>
</dbReference>
<dbReference type="GO" id="GO:0030288">
    <property type="term" value="C:outer membrane-bounded periplasmic space"/>
    <property type="evidence" value="ECO:0007669"/>
    <property type="project" value="UniProtKB-ARBA"/>
</dbReference>
<gene>
    <name evidence="8" type="ORF">SAMN04488025_11450</name>
</gene>
<evidence type="ECO:0000256" key="3">
    <source>
        <dbReference type="ARBA" id="ARBA00022448"/>
    </source>
</evidence>
<proteinExistence type="inferred from homology"/>
<dbReference type="GO" id="GO:0043190">
    <property type="term" value="C:ATP-binding cassette (ABC) transporter complex"/>
    <property type="evidence" value="ECO:0007669"/>
    <property type="project" value="InterPro"/>
</dbReference>